<organism evidence="9 10">
    <name type="scientific">Tagetes erecta</name>
    <name type="common">African marigold</name>
    <dbReference type="NCBI Taxonomy" id="13708"/>
    <lineage>
        <taxon>Eukaryota</taxon>
        <taxon>Viridiplantae</taxon>
        <taxon>Streptophyta</taxon>
        <taxon>Embryophyta</taxon>
        <taxon>Tracheophyta</taxon>
        <taxon>Spermatophyta</taxon>
        <taxon>Magnoliopsida</taxon>
        <taxon>eudicotyledons</taxon>
        <taxon>Gunneridae</taxon>
        <taxon>Pentapetalae</taxon>
        <taxon>asterids</taxon>
        <taxon>campanulids</taxon>
        <taxon>Asterales</taxon>
        <taxon>Asteraceae</taxon>
        <taxon>Asteroideae</taxon>
        <taxon>Heliantheae alliance</taxon>
        <taxon>Tageteae</taxon>
        <taxon>Tagetes</taxon>
    </lineage>
</organism>
<keyword evidence="3" id="KW-0813">Transport</keyword>
<dbReference type="GO" id="GO:0005886">
    <property type="term" value="C:plasma membrane"/>
    <property type="evidence" value="ECO:0007669"/>
    <property type="project" value="TreeGrafter"/>
</dbReference>
<evidence type="ECO:0000256" key="3">
    <source>
        <dbReference type="ARBA" id="ARBA00022448"/>
    </source>
</evidence>
<feature type="transmembrane region" description="Helical" evidence="8">
    <location>
        <begin position="152"/>
        <end position="174"/>
    </location>
</feature>
<evidence type="ECO:0000256" key="7">
    <source>
        <dbReference type="ARBA" id="ARBA00044504"/>
    </source>
</evidence>
<sequence length="420" mass="46740">MPMVHLTDETSAKFEGRSRAMAMCWMFGLGTLLSWNIVSTIGDYYYDIFPDYHPARVLTLVYLPSSLATMAFFLYNESRIDTRKRNITGYILFFVSNFSMVVLDLASSGRGGVGKYVGVCFFVAVSGVADAHVQGGMIGDLALMCPEFIQSFLAGLAASGALTSILRMITKAVFENVEHGLRKGALVFLAISAVFEFLCILLYIFFFPNLPIVKFYRAKAAREGSKTVASDLRAAGVQLEFDQHNENNVNPHERLSNTQLLSQNFDYLTDLFLVCVVTLSIFPGFLYENTGTHKLRTWYPIVLVTTYNVSNLISRYVPLIQCLKLESRKGLMILVMSRFLLIPAFYFTAKYGDEGLMISLVFVLGSTTGYPTVCVMTTAPRMYIGPEKNALGNILVLSLQSGILFGVALDWLWIIGNGNF</sequence>
<name>A0AAD8NRX9_TARER</name>
<dbReference type="Proteomes" id="UP001229421">
    <property type="component" value="Unassembled WGS sequence"/>
</dbReference>
<keyword evidence="5 8" id="KW-1133">Transmembrane helix</keyword>
<keyword evidence="6 8" id="KW-0472">Membrane</keyword>
<evidence type="ECO:0000256" key="5">
    <source>
        <dbReference type="ARBA" id="ARBA00022989"/>
    </source>
</evidence>
<feature type="transmembrane region" description="Helical" evidence="8">
    <location>
        <begin position="298"/>
        <end position="318"/>
    </location>
</feature>
<feature type="transmembrane region" description="Helical" evidence="8">
    <location>
        <begin position="186"/>
        <end position="207"/>
    </location>
</feature>
<dbReference type="PIRSF" id="PIRSF016379">
    <property type="entry name" value="ENT"/>
    <property type="match status" value="1"/>
</dbReference>
<keyword evidence="4 8" id="KW-0812">Transmembrane</keyword>
<evidence type="ECO:0008006" key="11">
    <source>
        <dbReference type="Google" id="ProtNLM"/>
    </source>
</evidence>
<comment type="caution">
    <text evidence="9">The sequence shown here is derived from an EMBL/GenBank/DDBJ whole genome shotgun (WGS) entry which is preliminary data.</text>
</comment>
<evidence type="ECO:0000313" key="10">
    <source>
        <dbReference type="Proteomes" id="UP001229421"/>
    </source>
</evidence>
<feature type="transmembrane region" description="Helical" evidence="8">
    <location>
        <begin position="355"/>
        <end position="379"/>
    </location>
</feature>
<dbReference type="InterPro" id="IPR036259">
    <property type="entry name" value="MFS_trans_sf"/>
</dbReference>
<comment type="subcellular location">
    <subcellularLocation>
        <location evidence="1">Membrane</location>
        <topology evidence="1">Multi-pass membrane protein</topology>
    </subcellularLocation>
</comment>
<feature type="transmembrane region" description="Helical" evidence="8">
    <location>
        <begin position="330"/>
        <end position="349"/>
    </location>
</feature>
<dbReference type="EMBL" id="JAUHHV010000007">
    <property type="protein sequence ID" value="KAK1418952.1"/>
    <property type="molecule type" value="Genomic_DNA"/>
</dbReference>
<dbReference type="PANTHER" id="PTHR10332:SF91">
    <property type="entry name" value="EQUILIBRATIVE NUCLEOSIDE TRANSPORTER"/>
    <property type="match status" value="1"/>
</dbReference>
<dbReference type="AlphaFoldDB" id="A0AAD8NRX9"/>
<feature type="transmembrane region" description="Helical" evidence="8">
    <location>
        <begin position="57"/>
        <end position="75"/>
    </location>
</feature>
<feature type="transmembrane region" description="Helical" evidence="8">
    <location>
        <begin position="391"/>
        <end position="414"/>
    </location>
</feature>
<accession>A0AAD8NRX9</accession>
<feature type="transmembrane region" description="Helical" evidence="8">
    <location>
        <begin position="267"/>
        <end position="286"/>
    </location>
</feature>
<feature type="transmembrane region" description="Helical" evidence="8">
    <location>
        <begin position="87"/>
        <end position="107"/>
    </location>
</feature>
<evidence type="ECO:0000256" key="6">
    <source>
        <dbReference type="ARBA" id="ARBA00023136"/>
    </source>
</evidence>
<dbReference type="InterPro" id="IPR002259">
    <property type="entry name" value="Eqnu_transpt"/>
</dbReference>
<evidence type="ECO:0000256" key="2">
    <source>
        <dbReference type="ARBA" id="ARBA00007965"/>
    </source>
</evidence>
<protein>
    <recommendedName>
        <fullName evidence="11">Equilibrative nucleoside transporter</fullName>
    </recommendedName>
</protein>
<gene>
    <name evidence="9" type="ORF">QVD17_28105</name>
</gene>
<evidence type="ECO:0000256" key="4">
    <source>
        <dbReference type="ARBA" id="ARBA00022692"/>
    </source>
</evidence>
<comment type="similarity">
    <text evidence="2">Belongs to the SLC29A/ENT transporter (TC 2.A.57) family.</text>
</comment>
<evidence type="ECO:0000256" key="8">
    <source>
        <dbReference type="SAM" id="Phobius"/>
    </source>
</evidence>
<dbReference type="Pfam" id="PF01733">
    <property type="entry name" value="Nucleoside_tran"/>
    <property type="match status" value="1"/>
</dbReference>
<keyword evidence="10" id="KW-1185">Reference proteome</keyword>
<evidence type="ECO:0000313" key="9">
    <source>
        <dbReference type="EMBL" id="KAK1418952.1"/>
    </source>
</evidence>
<feature type="transmembrane region" description="Helical" evidence="8">
    <location>
        <begin position="20"/>
        <end position="37"/>
    </location>
</feature>
<reference evidence="9" key="1">
    <citation type="journal article" date="2023" name="bioRxiv">
        <title>Improved chromosome-level genome assembly for marigold (Tagetes erecta).</title>
        <authorList>
            <person name="Jiang F."/>
            <person name="Yuan L."/>
            <person name="Wang S."/>
            <person name="Wang H."/>
            <person name="Xu D."/>
            <person name="Wang A."/>
            <person name="Fan W."/>
        </authorList>
    </citation>
    <scope>NUCLEOTIDE SEQUENCE</scope>
    <source>
        <strain evidence="9">WSJ</strain>
        <tissue evidence="9">Leaf</tissue>
    </source>
</reference>
<dbReference type="PANTHER" id="PTHR10332">
    <property type="entry name" value="EQUILIBRATIVE NUCLEOSIDE TRANSPORTER"/>
    <property type="match status" value="1"/>
</dbReference>
<comment type="similarity">
    <text evidence="7">Belongs to the major facilitator superfamily. Phosphate:H(+) symporter (TC 2.A.1.9) family.</text>
</comment>
<evidence type="ECO:0000256" key="1">
    <source>
        <dbReference type="ARBA" id="ARBA00004141"/>
    </source>
</evidence>
<feature type="transmembrane region" description="Helical" evidence="8">
    <location>
        <begin position="113"/>
        <end position="131"/>
    </location>
</feature>
<dbReference type="SUPFAM" id="SSF103473">
    <property type="entry name" value="MFS general substrate transporter"/>
    <property type="match status" value="1"/>
</dbReference>
<dbReference type="GO" id="GO:0005337">
    <property type="term" value="F:nucleoside transmembrane transporter activity"/>
    <property type="evidence" value="ECO:0007669"/>
    <property type="project" value="InterPro"/>
</dbReference>
<proteinExistence type="inferred from homology"/>